<dbReference type="Proteomes" id="UP000887565">
    <property type="component" value="Unplaced"/>
</dbReference>
<evidence type="ECO:0000313" key="2">
    <source>
        <dbReference type="WBParaSite" id="nRc.2.0.1.t00999-RA"/>
    </source>
</evidence>
<organism evidence="1 2">
    <name type="scientific">Romanomermis culicivorax</name>
    <name type="common">Nematode worm</name>
    <dbReference type="NCBI Taxonomy" id="13658"/>
    <lineage>
        <taxon>Eukaryota</taxon>
        <taxon>Metazoa</taxon>
        <taxon>Ecdysozoa</taxon>
        <taxon>Nematoda</taxon>
        <taxon>Enoplea</taxon>
        <taxon>Dorylaimia</taxon>
        <taxon>Mermithida</taxon>
        <taxon>Mermithoidea</taxon>
        <taxon>Mermithidae</taxon>
        <taxon>Romanomermis</taxon>
    </lineage>
</organism>
<proteinExistence type="predicted"/>
<accession>A0A915HHU1</accession>
<evidence type="ECO:0000313" key="1">
    <source>
        <dbReference type="Proteomes" id="UP000887565"/>
    </source>
</evidence>
<dbReference type="AlphaFoldDB" id="A0A915HHU1"/>
<sequence length="61" mass="7201">MEIREKSIQRQLTLSGKYEQTELYNEIFKFAFGAINQPCMRHSLVTGIIHSCKLKIKLQRM</sequence>
<name>A0A915HHU1_ROMCU</name>
<dbReference type="WBParaSite" id="nRc.2.0.1.t00999-RA">
    <property type="protein sequence ID" value="nRc.2.0.1.t00999-RA"/>
    <property type="gene ID" value="nRc.2.0.1.g00999"/>
</dbReference>
<protein>
    <submittedName>
        <fullName evidence="2">Uncharacterized protein</fullName>
    </submittedName>
</protein>
<keyword evidence="1" id="KW-1185">Reference proteome</keyword>
<reference evidence="2" key="1">
    <citation type="submission" date="2022-11" db="UniProtKB">
        <authorList>
            <consortium name="WormBaseParasite"/>
        </authorList>
    </citation>
    <scope>IDENTIFICATION</scope>
</reference>